<accession>A0ABZ0SGZ5</accession>
<keyword evidence="2" id="KW-1185">Reference proteome</keyword>
<dbReference type="RefSeq" id="WP_328984798.1">
    <property type="nucleotide sequence ID" value="NZ_CP121472.1"/>
</dbReference>
<name>A0ABZ0SGZ5_9GAMM</name>
<protein>
    <submittedName>
        <fullName evidence="1">Uncharacterized protein</fullName>
    </submittedName>
</protein>
<sequence length="134" mass="15414">MPWARIPAGSTAAWRCSRNWVNRCRRLCAAGYCRVGPPVASWRHWRALAPTDAETLLASLQREPLSTRELNAWYQHYLQANRTVRARLLAQPRLFIQAKESANLPKSTDPEAQFHARLAQIRRELQALMRSLPV</sequence>
<proteinExistence type="predicted"/>
<dbReference type="EMBL" id="CP121472">
    <property type="protein sequence ID" value="WPL19051.1"/>
    <property type="molecule type" value="Genomic_DNA"/>
</dbReference>
<evidence type="ECO:0000313" key="1">
    <source>
        <dbReference type="EMBL" id="WPL19051.1"/>
    </source>
</evidence>
<reference evidence="1 2" key="1">
    <citation type="journal article" date="2023" name="Microorganisms">
        <title>Thiorhodovibrio frisius and Trv. litoralis spp. nov., Two Novel Members from a Clade of Fastidious Purple Sulfur Bacteria That Exhibit Unique Red-Shifted Light-Harvesting Capabilities.</title>
        <authorList>
            <person name="Methner A."/>
            <person name="Kuzyk S.B."/>
            <person name="Petersen J."/>
            <person name="Bauer S."/>
            <person name="Brinkmann H."/>
            <person name="Sichau K."/>
            <person name="Wanner G."/>
            <person name="Wolf J."/>
            <person name="Neumann-Schaal M."/>
            <person name="Henke P."/>
            <person name="Tank M."/>
            <person name="Sproer C."/>
            <person name="Bunk B."/>
            <person name="Overmann J."/>
        </authorList>
    </citation>
    <scope>NUCLEOTIDE SEQUENCE [LARGE SCALE GENOMIC DNA]</scope>
    <source>
        <strain evidence="1 2">DSM 6702</strain>
    </source>
</reference>
<evidence type="ECO:0000313" key="2">
    <source>
        <dbReference type="Proteomes" id="UP001432180"/>
    </source>
</evidence>
<gene>
    <name evidence="1" type="ORF">Thiowin_04155</name>
</gene>
<dbReference type="Proteomes" id="UP001432180">
    <property type="component" value="Chromosome"/>
</dbReference>
<organism evidence="1 2">
    <name type="scientific">Thiorhodovibrio winogradskyi</name>
    <dbReference type="NCBI Taxonomy" id="77007"/>
    <lineage>
        <taxon>Bacteria</taxon>
        <taxon>Pseudomonadati</taxon>
        <taxon>Pseudomonadota</taxon>
        <taxon>Gammaproteobacteria</taxon>
        <taxon>Chromatiales</taxon>
        <taxon>Chromatiaceae</taxon>
        <taxon>Thiorhodovibrio</taxon>
    </lineage>
</organism>